<feature type="signal peptide" evidence="2">
    <location>
        <begin position="1"/>
        <end position="24"/>
    </location>
</feature>
<protein>
    <submittedName>
        <fullName evidence="3">Uncharacterized protein</fullName>
    </submittedName>
</protein>
<reference evidence="4" key="1">
    <citation type="journal article" date="2019" name="Int. J. Syst. Evol. Microbiol.">
        <title>The Global Catalogue of Microorganisms (GCM) 10K type strain sequencing project: providing services to taxonomists for standard genome sequencing and annotation.</title>
        <authorList>
            <consortium name="The Broad Institute Genomics Platform"/>
            <consortium name="The Broad Institute Genome Sequencing Center for Infectious Disease"/>
            <person name="Wu L."/>
            <person name="Ma J."/>
        </authorList>
    </citation>
    <scope>NUCLEOTIDE SEQUENCE [LARGE SCALE GENOMIC DNA]</scope>
    <source>
        <strain evidence="4">JCM 18410</strain>
    </source>
</reference>
<evidence type="ECO:0000256" key="2">
    <source>
        <dbReference type="SAM" id="SignalP"/>
    </source>
</evidence>
<feature type="region of interest" description="Disordered" evidence="1">
    <location>
        <begin position="48"/>
        <end position="67"/>
    </location>
</feature>
<evidence type="ECO:0000313" key="4">
    <source>
        <dbReference type="Proteomes" id="UP001500124"/>
    </source>
</evidence>
<dbReference type="EMBL" id="BAABKC010000044">
    <property type="protein sequence ID" value="GAA5057122.1"/>
    <property type="molecule type" value="Genomic_DNA"/>
</dbReference>
<evidence type="ECO:0000313" key="3">
    <source>
        <dbReference type="EMBL" id="GAA5057122.1"/>
    </source>
</evidence>
<keyword evidence="2" id="KW-0732">Signal</keyword>
<accession>A0ABP9KH55</accession>
<organism evidence="3 4">
    <name type="scientific">Streptomyces similanensis</name>
    <dbReference type="NCBI Taxonomy" id="1274988"/>
    <lineage>
        <taxon>Bacteria</taxon>
        <taxon>Bacillati</taxon>
        <taxon>Actinomycetota</taxon>
        <taxon>Actinomycetes</taxon>
        <taxon>Kitasatosporales</taxon>
        <taxon>Streptomycetaceae</taxon>
        <taxon>Streptomyces</taxon>
    </lineage>
</organism>
<sequence length="67" mass="6768">MHKRMLRSVLVAACSAVMAVSALAGLSGAKGHVNRADSTWGVVAPKGAKSVTAASASSERPDDSTWG</sequence>
<keyword evidence="4" id="KW-1185">Reference proteome</keyword>
<dbReference type="Proteomes" id="UP001500124">
    <property type="component" value="Unassembled WGS sequence"/>
</dbReference>
<name>A0ABP9KH55_9ACTN</name>
<evidence type="ECO:0000256" key="1">
    <source>
        <dbReference type="SAM" id="MobiDB-lite"/>
    </source>
</evidence>
<proteinExistence type="predicted"/>
<gene>
    <name evidence="3" type="ORF">GCM10023336_30620</name>
</gene>
<feature type="chain" id="PRO_5045078043" evidence="2">
    <location>
        <begin position="25"/>
        <end position="67"/>
    </location>
</feature>
<comment type="caution">
    <text evidence="3">The sequence shown here is derived from an EMBL/GenBank/DDBJ whole genome shotgun (WGS) entry which is preliminary data.</text>
</comment>